<organism evidence="2 3">
    <name type="scientific">Paenibacillus gansuensis</name>
    <dbReference type="NCBI Taxonomy" id="306542"/>
    <lineage>
        <taxon>Bacteria</taxon>
        <taxon>Bacillati</taxon>
        <taxon>Bacillota</taxon>
        <taxon>Bacilli</taxon>
        <taxon>Bacillales</taxon>
        <taxon>Paenibacillaceae</taxon>
        <taxon>Paenibacillus</taxon>
    </lineage>
</organism>
<keyword evidence="1" id="KW-1133">Transmembrane helix</keyword>
<dbReference type="Proteomes" id="UP001597541">
    <property type="component" value="Unassembled WGS sequence"/>
</dbReference>
<gene>
    <name evidence="2" type="ORF">ACFSUF_13935</name>
</gene>
<keyword evidence="1" id="KW-0472">Membrane</keyword>
<feature type="transmembrane region" description="Helical" evidence="1">
    <location>
        <begin position="15"/>
        <end position="36"/>
    </location>
</feature>
<protein>
    <submittedName>
        <fullName evidence="2">Uncharacterized protein</fullName>
    </submittedName>
</protein>
<proteinExistence type="predicted"/>
<comment type="caution">
    <text evidence="2">The sequence shown here is derived from an EMBL/GenBank/DDBJ whole genome shotgun (WGS) entry which is preliminary data.</text>
</comment>
<keyword evidence="1" id="KW-0812">Transmembrane</keyword>
<accession>A0ABW5PHN5</accession>
<sequence length="108" mass="12755">MPDVKTAQSIAESQYVFAILFILLLFVVFAVTKKLLTSLQEENKEREKQLQAIYAEQKLESKEREQKLMDHLDRTGETLEKIQQGMVALEHNMQQNFKEVWSELNRRN</sequence>
<evidence type="ECO:0000256" key="1">
    <source>
        <dbReference type="SAM" id="Phobius"/>
    </source>
</evidence>
<keyword evidence="3" id="KW-1185">Reference proteome</keyword>
<evidence type="ECO:0000313" key="3">
    <source>
        <dbReference type="Proteomes" id="UP001597541"/>
    </source>
</evidence>
<name>A0ABW5PHN5_9BACL</name>
<dbReference type="RefSeq" id="WP_377603515.1">
    <property type="nucleotide sequence ID" value="NZ_JBHUME010000008.1"/>
</dbReference>
<evidence type="ECO:0000313" key="2">
    <source>
        <dbReference type="EMBL" id="MFD2613527.1"/>
    </source>
</evidence>
<dbReference type="EMBL" id="JBHUME010000008">
    <property type="protein sequence ID" value="MFD2613527.1"/>
    <property type="molecule type" value="Genomic_DNA"/>
</dbReference>
<reference evidence="3" key="1">
    <citation type="journal article" date="2019" name="Int. J. Syst. Evol. Microbiol.">
        <title>The Global Catalogue of Microorganisms (GCM) 10K type strain sequencing project: providing services to taxonomists for standard genome sequencing and annotation.</title>
        <authorList>
            <consortium name="The Broad Institute Genomics Platform"/>
            <consortium name="The Broad Institute Genome Sequencing Center for Infectious Disease"/>
            <person name="Wu L."/>
            <person name="Ma J."/>
        </authorList>
    </citation>
    <scope>NUCLEOTIDE SEQUENCE [LARGE SCALE GENOMIC DNA]</scope>
    <source>
        <strain evidence="3">KCTC 3950</strain>
    </source>
</reference>